<sequence length="236" mass="27225">MRICYLDESEQQQDGVYYVGALVVDADQVRAIDRGLDELHGQLKADHPDQVPDELEFHGHAMFQGEEGWSAMDPGTRAWASQRAVDVICSHAPWFGFQGVDTERLHHRPGWEDQEPYLVVSGQLLNRIHRRSRLVSGGLMVIADDHHLREDSRLSYRRMRSASVRGLTDGKLNHLLDTIYFGPSNRSRLLQAVDVLTYFEQRRRHVKERNPMAKRRMNNIGKSLDSVLSHDYIWTP</sequence>
<dbReference type="Pfam" id="PF12686">
    <property type="entry name" value="DUF3800"/>
    <property type="match status" value="1"/>
</dbReference>
<protein>
    <recommendedName>
        <fullName evidence="3">DUF3800 domain-containing protein</fullName>
    </recommendedName>
</protein>
<keyword evidence="2" id="KW-1185">Reference proteome</keyword>
<gene>
    <name evidence="1" type="ORF">FHR79_001403</name>
</gene>
<dbReference type="Proteomes" id="UP000582085">
    <property type="component" value="Unassembled WGS sequence"/>
</dbReference>
<proteinExistence type="predicted"/>
<dbReference type="EMBL" id="JACJIO010000008">
    <property type="protein sequence ID" value="MBA9081290.1"/>
    <property type="molecule type" value="Genomic_DNA"/>
</dbReference>
<organism evidence="1 2">
    <name type="scientific">Micrococcus aloeverae</name>
    <dbReference type="NCBI Taxonomy" id="1391911"/>
    <lineage>
        <taxon>Bacteria</taxon>
        <taxon>Bacillati</taxon>
        <taxon>Actinomycetota</taxon>
        <taxon>Actinomycetes</taxon>
        <taxon>Micrococcales</taxon>
        <taxon>Micrococcaceae</taxon>
        <taxon>Micrococcus</taxon>
    </lineage>
</organism>
<name>A0ABR6DYA7_9MICC</name>
<dbReference type="InterPro" id="IPR024524">
    <property type="entry name" value="DUF3800"/>
</dbReference>
<evidence type="ECO:0000313" key="2">
    <source>
        <dbReference type="Proteomes" id="UP000582085"/>
    </source>
</evidence>
<comment type="caution">
    <text evidence="1">The sequence shown here is derived from an EMBL/GenBank/DDBJ whole genome shotgun (WGS) entry which is preliminary data.</text>
</comment>
<evidence type="ECO:0008006" key="3">
    <source>
        <dbReference type="Google" id="ProtNLM"/>
    </source>
</evidence>
<dbReference type="RefSeq" id="WP_141844232.1">
    <property type="nucleotide sequence ID" value="NZ_JACJIO010000008.1"/>
</dbReference>
<evidence type="ECO:0000313" key="1">
    <source>
        <dbReference type="EMBL" id="MBA9081290.1"/>
    </source>
</evidence>
<accession>A0ABR6DYA7</accession>
<reference evidence="1 2" key="1">
    <citation type="submission" date="2020-08" db="EMBL/GenBank/DDBJ databases">
        <title>The Agave Microbiome: Exploring the role of microbial communities in plant adaptations to desert environments.</title>
        <authorList>
            <person name="Partida-Martinez L.P."/>
        </authorList>
    </citation>
    <scope>NUCLEOTIDE SEQUENCE [LARGE SCALE GENOMIC DNA]</scope>
    <source>
        <strain evidence="1 2">RAT4</strain>
    </source>
</reference>